<dbReference type="Proteomes" id="UP001056035">
    <property type="component" value="Chromosome"/>
</dbReference>
<organism evidence="2 3">
    <name type="scientific">Paraconexibacter antarcticus</name>
    <dbReference type="NCBI Taxonomy" id="2949664"/>
    <lineage>
        <taxon>Bacteria</taxon>
        <taxon>Bacillati</taxon>
        <taxon>Actinomycetota</taxon>
        <taxon>Thermoleophilia</taxon>
        <taxon>Solirubrobacterales</taxon>
        <taxon>Paraconexibacteraceae</taxon>
        <taxon>Paraconexibacter</taxon>
    </lineage>
</organism>
<dbReference type="Pfam" id="PF19671">
    <property type="entry name" value="DUF6174"/>
    <property type="match status" value="1"/>
</dbReference>
<dbReference type="InterPro" id="IPR046172">
    <property type="entry name" value="DUF6174"/>
</dbReference>
<protein>
    <submittedName>
        <fullName evidence="2">DUF6174 domain-containing protein</fullName>
    </submittedName>
</protein>
<proteinExistence type="predicted"/>
<evidence type="ECO:0000313" key="2">
    <source>
        <dbReference type="EMBL" id="UTI64486.1"/>
    </source>
</evidence>
<sequence length="151" mass="16344">MRMRVMVLGVAVAGALAGPAGAQTPPSTPDPHITDGTLQARLDKARASWKAARITSYRMRVRISCFCAPETPPTLRVRHGSPVHPPARYASVATVPRLFRTIQHAIDDKVAGLTVRYGVHGVPASIAIDPSRMIADEEAYYTIDRFARLSG</sequence>
<evidence type="ECO:0000256" key="1">
    <source>
        <dbReference type="SAM" id="SignalP"/>
    </source>
</evidence>
<feature type="chain" id="PRO_5046800545" evidence="1">
    <location>
        <begin position="23"/>
        <end position="151"/>
    </location>
</feature>
<keyword evidence="1" id="KW-0732">Signal</keyword>
<name>A0ABY5DU18_9ACTN</name>
<gene>
    <name evidence="2" type="ORF">NBH00_24510</name>
</gene>
<dbReference type="RefSeq" id="WP_254571187.1">
    <property type="nucleotide sequence ID" value="NZ_CP098502.1"/>
</dbReference>
<reference evidence="2 3" key="1">
    <citation type="submission" date="2022-06" db="EMBL/GenBank/DDBJ databases">
        <title>Paraconexibacter antarcticus.</title>
        <authorList>
            <person name="Kim C.S."/>
        </authorList>
    </citation>
    <scope>NUCLEOTIDE SEQUENCE [LARGE SCALE GENOMIC DNA]</scope>
    <source>
        <strain evidence="2 3">02-257</strain>
    </source>
</reference>
<accession>A0ABY5DU18</accession>
<keyword evidence="3" id="KW-1185">Reference proteome</keyword>
<evidence type="ECO:0000313" key="3">
    <source>
        <dbReference type="Proteomes" id="UP001056035"/>
    </source>
</evidence>
<feature type="signal peptide" evidence="1">
    <location>
        <begin position="1"/>
        <end position="22"/>
    </location>
</feature>
<dbReference type="EMBL" id="CP098502">
    <property type="protein sequence ID" value="UTI64486.1"/>
    <property type="molecule type" value="Genomic_DNA"/>
</dbReference>